<feature type="active site" description="Proton donor" evidence="4">
    <location>
        <position position="222"/>
    </location>
</feature>
<dbReference type="AlphaFoldDB" id="A0A858RSM6"/>
<evidence type="ECO:0000313" key="9">
    <source>
        <dbReference type="Proteomes" id="UP000501812"/>
    </source>
</evidence>
<keyword evidence="9" id="KW-1185">Reference proteome</keyword>
<keyword evidence="7" id="KW-0732">Signal</keyword>
<dbReference type="InterPro" id="IPR006710">
    <property type="entry name" value="Glyco_hydro_43"/>
</dbReference>
<dbReference type="GO" id="GO:0004553">
    <property type="term" value="F:hydrolase activity, hydrolyzing O-glycosyl compounds"/>
    <property type="evidence" value="ECO:0007669"/>
    <property type="project" value="InterPro"/>
</dbReference>
<sequence length="538" mass="58310">MTPFLKPVSSGKFRSTPLFGAGLASMLLLAGGMSAPAQEAAAAVTYQNPVIAGDFADPSIIRVGDTFYATGTSSEWAPHYPIYTSKDLVNWEQIGHVFDKMPEWTSGSFWAPELYHHNGTFYVYYTARKKADGISVIGVATTNDLKKGFTDRGIICEWGSEAIDGFVFQDSDGKFYFSWKAYGLEKNRPISLIASELTDDLLKLKGEPFDLLQADGKPISAEGQVMTKHGDWYYLFYSSKGCCGRGCDYQVEVARAKSVKGPWEASPLNPILAGGDGWKCPGHGTLVTLEDKRTFFLYHAYGEKENVFTGRQGLLDEVAWNEEGWPFFAGGRTPALSGPSPLGKAQNPGPADFTENFKGSKQSPAWQWDLHHPPVVKVADGVLDLGVSSAPEPSPAGTIYGVRVAKGAYVLDAAIDPSGPAQEGIGIYGEPKNALALRIEDSGVVLWKVEKGEAKQLATAPRPEGKEVLLRMTVSDDGQKYRFACAAADGAEWKVVGEEVDGGFMPPWDRAPRAGLIVAGKPGDTGKFHRVELRYGKP</sequence>
<dbReference type="Pfam" id="PF04616">
    <property type="entry name" value="Glyco_hydro_43"/>
    <property type="match status" value="1"/>
</dbReference>
<evidence type="ECO:0000256" key="3">
    <source>
        <dbReference type="ARBA" id="ARBA00023295"/>
    </source>
</evidence>
<feature type="signal peptide" evidence="7">
    <location>
        <begin position="1"/>
        <end position="30"/>
    </location>
</feature>
<dbReference type="KEGG" id="luo:HHL09_25405"/>
<protein>
    <submittedName>
        <fullName evidence="8">Family 43 glycosylhydrolase</fullName>
    </submittedName>
</protein>
<keyword evidence="3 6" id="KW-0326">Glycosidase</keyword>
<evidence type="ECO:0000256" key="1">
    <source>
        <dbReference type="ARBA" id="ARBA00009865"/>
    </source>
</evidence>
<reference evidence="8 9" key="1">
    <citation type="submission" date="2020-04" db="EMBL/GenBank/DDBJ databases">
        <title>Luteolibacter sp. G-1-1-1 isolated from soil.</title>
        <authorList>
            <person name="Dahal R.H."/>
        </authorList>
    </citation>
    <scope>NUCLEOTIDE SEQUENCE [LARGE SCALE GENOMIC DNA]</scope>
    <source>
        <strain evidence="8 9">G-1-1-1</strain>
    </source>
</reference>
<gene>
    <name evidence="8" type="ORF">HHL09_25405</name>
</gene>
<dbReference type="GO" id="GO:0005975">
    <property type="term" value="P:carbohydrate metabolic process"/>
    <property type="evidence" value="ECO:0007669"/>
    <property type="project" value="InterPro"/>
</dbReference>
<dbReference type="PANTHER" id="PTHR42812:SF5">
    <property type="entry name" value="ENDO-ARABINASE"/>
    <property type="match status" value="1"/>
</dbReference>
<dbReference type="CDD" id="cd08999">
    <property type="entry name" value="GH43_ABN-like"/>
    <property type="match status" value="1"/>
</dbReference>
<evidence type="ECO:0000256" key="2">
    <source>
        <dbReference type="ARBA" id="ARBA00022801"/>
    </source>
</evidence>
<dbReference type="SUPFAM" id="SSF75005">
    <property type="entry name" value="Arabinanase/levansucrase/invertase"/>
    <property type="match status" value="1"/>
</dbReference>
<evidence type="ECO:0000256" key="6">
    <source>
        <dbReference type="RuleBase" id="RU361187"/>
    </source>
</evidence>
<feature type="active site" description="Proton acceptor" evidence="4">
    <location>
        <position position="57"/>
    </location>
</feature>
<dbReference type="EMBL" id="CP051774">
    <property type="protein sequence ID" value="QJE98973.1"/>
    <property type="molecule type" value="Genomic_DNA"/>
</dbReference>
<dbReference type="InterPro" id="IPR051795">
    <property type="entry name" value="Glycosyl_Hydrlase_43"/>
</dbReference>
<organism evidence="8 9">
    <name type="scientific">Luteolibacter luteus</name>
    <dbReference type="NCBI Taxonomy" id="2728835"/>
    <lineage>
        <taxon>Bacteria</taxon>
        <taxon>Pseudomonadati</taxon>
        <taxon>Verrucomicrobiota</taxon>
        <taxon>Verrucomicrobiia</taxon>
        <taxon>Verrucomicrobiales</taxon>
        <taxon>Verrucomicrobiaceae</taxon>
        <taxon>Luteolibacter</taxon>
    </lineage>
</organism>
<dbReference type="Gene3D" id="2.60.120.200">
    <property type="match status" value="1"/>
</dbReference>
<comment type="similarity">
    <text evidence="1 6">Belongs to the glycosyl hydrolase 43 family.</text>
</comment>
<evidence type="ECO:0000256" key="5">
    <source>
        <dbReference type="PIRSR" id="PIRSR606710-2"/>
    </source>
</evidence>
<evidence type="ECO:0000256" key="4">
    <source>
        <dbReference type="PIRSR" id="PIRSR606710-1"/>
    </source>
</evidence>
<dbReference type="SUPFAM" id="SSF49899">
    <property type="entry name" value="Concanavalin A-like lectins/glucanases"/>
    <property type="match status" value="1"/>
</dbReference>
<dbReference type="Proteomes" id="UP000501812">
    <property type="component" value="Chromosome"/>
</dbReference>
<dbReference type="PANTHER" id="PTHR42812">
    <property type="entry name" value="BETA-XYLOSIDASE"/>
    <property type="match status" value="1"/>
</dbReference>
<evidence type="ECO:0000313" key="8">
    <source>
        <dbReference type="EMBL" id="QJE98973.1"/>
    </source>
</evidence>
<name>A0A858RSM6_9BACT</name>
<keyword evidence="2 6" id="KW-0378">Hydrolase</keyword>
<accession>A0A858RSM6</accession>
<dbReference type="Gene3D" id="2.115.10.20">
    <property type="entry name" value="Glycosyl hydrolase domain, family 43"/>
    <property type="match status" value="1"/>
</dbReference>
<dbReference type="RefSeq" id="WP_169457459.1">
    <property type="nucleotide sequence ID" value="NZ_CP051774.1"/>
</dbReference>
<evidence type="ECO:0000256" key="7">
    <source>
        <dbReference type="SAM" id="SignalP"/>
    </source>
</evidence>
<dbReference type="InterPro" id="IPR023296">
    <property type="entry name" value="Glyco_hydro_beta-prop_sf"/>
</dbReference>
<dbReference type="InterPro" id="IPR013320">
    <property type="entry name" value="ConA-like_dom_sf"/>
</dbReference>
<feature type="chain" id="PRO_5032876283" evidence="7">
    <location>
        <begin position="31"/>
        <end position="538"/>
    </location>
</feature>
<feature type="site" description="Important for catalytic activity, responsible for pKa modulation of the active site Glu and correct orientation of both the proton donor and substrate" evidence="5">
    <location>
        <position position="164"/>
    </location>
</feature>
<proteinExistence type="inferred from homology"/>